<dbReference type="InterPro" id="IPR012910">
    <property type="entry name" value="Plug_dom"/>
</dbReference>
<evidence type="ECO:0000256" key="10">
    <source>
        <dbReference type="ARBA" id="ARBA00023136"/>
    </source>
</evidence>
<dbReference type="PROSITE" id="PS52016">
    <property type="entry name" value="TONB_DEPENDENT_REC_3"/>
    <property type="match status" value="1"/>
</dbReference>
<dbReference type="InterPro" id="IPR000531">
    <property type="entry name" value="Beta-barrel_TonB"/>
</dbReference>
<dbReference type="Proteomes" id="UP000445000">
    <property type="component" value="Unassembled WGS sequence"/>
</dbReference>
<gene>
    <name evidence="17" type="primary">fhuA_3</name>
    <name evidence="17" type="ORF">GCM10011487_31400</name>
</gene>
<keyword evidence="17" id="KW-0675">Receptor</keyword>
<evidence type="ECO:0000256" key="4">
    <source>
        <dbReference type="ARBA" id="ARBA00022496"/>
    </source>
</evidence>
<name>A0A829YD00_9GAMM</name>
<dbReference type="RefSeq" id="WP_161812829.1">
    <property type="nucleotide sequence ID" value="NZ_BLJN01000003.1"/>
</dbReference>
<evidence type="ECO:0000256" key="11">
    <source>
        <dbReference type="ARBA" id="ARBA00023237"/>
    </source>
</evidence>
<dbReference type="GO" id="GO:0015344">
    <property type="term" value="F:siderophore uptake transmembrane transporter activity"/>
    <property type="evidence" value="ECO:0007669"/>
    <property type="project" value="TreeGrafter"/>
</dbReference>
<keyword evidence="18" id="KW-1185">Reference proteome</keyword>
<dbReference type="Pfam" id="PF07715">
    <property type="entry name" value="Plug"/>
    <property type="match status" value="1"/>
</dbReference>
<evidence type="ECO:0000256" key="12">
    <source>
        <dbReference type="PROSITE-ProRule" id="PRU01360"/>
    </source>
</evidence>
<proteinExistence type="inferred from homology"/>
<protein>
    <submittedName>
        <fullName evidence="17">TonB-dependent receptor</fullName>
    </submittedName>
</protein>
<sequence length="826" mass="91025">MSQLSHAIRRQLVIALPLFVAGFAQAQDAGTSANLEEVVVTGRAGVEEIRKVEVSYAVTTINAESLRMDAPLGVADALGSVPGFWVESTGGEASANIRARGIPEEGFSAVAMEEDGLPVQHDPGLGWLNADQSFRLDDTIDRIEVVRGGPASMFSSNAPGGVVNFITRKPGDVAGGTVKVESSDYGLRRVDGWYNLPVGDWRLGFGGFYREDDGVRDAGYTANKGGQLRFAVGRSFDNGSVDFNVKRIDDRVIFYTGLPLTYDADGDVVGVPGIDEHFGTLSGPDTRRVTLRDADGTFPLDIDRGTDVELTQYTLRFEYQLPGDWKLSNGTRYRESESSRIGLFPNTPVTAAARLAAARANIGTLVPGAVDVQLRYVNAPNEVFNVANQNGNGLTSDGSFRQVHVPLDELLNDLRLMRNFEIAGQKHDVAIGVYLAKVDEAFDRYSANAIIDVRDNARLLDLVAVDAAGNPVRTLSDNGFIRYGSEFANGEGESFTKALYLSDEWSLNDQWRIDLGARYEQVDVEGKVEQSAARNLGILQSTADDAVLAGTGVYDRFDTDYDDFGWTAGVNWQFLESMGVFARYTSTFRLPSVGDYITNAFATPVIRTMDFIEAGYKYDSDRFSLYATLFQTQYDKFRFGDTRYNPTTGNYDQVNVFTDTETLGVELEGTVVATDWLDIGFSATWQDPEFGDFVQTTLVNGTPTTVDFTGNRLLRVPEVSYRVTPAFKLAEQVRFEVDYQYFGDRFTDAANVTKLPSYDVLSANLSWSPIERMTVYVRGENLLNEVGLTEGNPRAGTFVSGEANSPFFIARPIYGRNFRFSLTWDF</sequence>
<feature type="domain" description="TonB-dependent receptor-like beta-barrel" evidence="15">
    <location>
        <begin position="289"/>
        <end position="782"/>
    </location>
</feature>
<evidence type="ECO:0000256" key="2">
    <source>
        <dbReference type="ARBA" id="ARBA00022448"/>
    </source>
</evidence>
<keyword evidence="5 12" id="KW-0812">Transmembrane</keyword>
<keyword evidence="6 14" id="KW-0732">Signal</keyword>
<dbReference type="InterPro" id="IPR037066">
    <property type="entry name" value="Plug_dom_sf"/>
</dbReference>
<accession>A0A829YD00</accession>
<evidence type="ECO:0000259" key="15">
    <source>
        <dbReference type="Pfam" id="PF00593"/>
    </source>
</evidence>
<dbReference type="AlphaFoldDB" id="A0A829YD00"/>
<evidence type="ECO:0000256" key="3">
    <source>
        <dbReference type="ARBA" id="ARBA00022452"/>
    </source>
</evidence>
<dbReference type="SUPFAM" id="SSF56935">
    <property type="entry name" value="Porins"/>
    <property type="match status" value="1"/>
</dbReference>
<keyword evidence="10 12" id="KW-0472">Membrane</keyword>
<comment type="caution">
    <text evidence="17">The sequence shown here is derived from an EMBL/GenBank/DDBJ whole genome shotgun (WGS) entry which is preliminary data.</text>
</comment>
<comment type="similarity">
    <text evidence="12 13">Belongs to the TonB-dependent receptor family.</text>
</comment>
<evidence type="ECO:0000256" key="8">
    <source>
        <dbReference type="ARBA" id="ARBA00023065"/>
    </source>
</evidence>
<evidence type="ECO:0000256" key="14">
    <source>
        <dbReference type="SAM" id="SignalP"/>
    </source>
</evidence>
<evidence type="ECO:0000256" key="5">
    <source>
        <dbReference type="ARBA" id="ARBA00022692"/>
    </source>
</evidence>
<feature type="signal peptide" evidence="14">
    <location>
        <begin position="1"/>
        <end position="26"/>
    </location>
</feature>
<evidence type="ECO:0000256" key="1">
    <source>
        <dbReference type="ARBA" id="ARBA00004571"/>
    </source>
</evidence>
<keyword evidence="7" id="KW-0408">Iron</keyword>
<dbReference type="EMBL" id="BLJN01000003">
    <property type="protein sequence ID" value="GFE81140.1"/>
    <property type="molecule type" value="Genomic_DNA"/>
</dbReference>
<evidence type="ECO:0000256" key="7">
    <source>
        <dbReference type="ARBA" id="ARBA00023004"/>
    </source>
</evidence>
<feature type="chain" id="PRO_5032564805" evidence="14">
    <location>
        <begin position="27"/>
        <end position="826"/>
    </location>
</feature>
<evidence type="ECO:0000256" key="13">
    <source>
        <dbReference type="RuleBase" id="RU003357"/>
    </source>
</evidence>
<evidence type="ECO:0000256" key="6">
    <source>
        <dbReference type="ARBA" id="ARBA00022729"/>
    </source>
</evidence>
<dbReference type="PANTHER" id="PTHR32552">
    <property type="entry name" value="FERRICHROME IRON RECEPTOR-RELATED"/>
    <property type="match status" value="1"/>
</dbReference>
<keyword evidence="8" id="KW-0406">Ion transport</keyword>
<evidence type="ECO:0000259" key="16">
    <source>
        <dbReference type="Pfam" id="PF07715"/>
    </source>
</evidence>
<dbReference type="InterPro" id="IPR036942">
    <property type="entry name" value="Beta-barrel_TonB_sf"/>
</dbReference>
<dbReference type="GO" id="GO:0009279">
    <property type="term" value="C:cell outer membrane"/>
    <property type="evidence" value="ECO:0007669"/>
    <property type="project" value="UniProtKB-SubCell"/>
</dbReference>
<feature type="domain" description="TonB-dependent receptor plug" evidence="16">
    <location>
        <begin position="51"/>
        <end position="162"/>
    </location>
</feature>
<keyword evidence="2 12" id="KW-0813">Transport</keyword>
<keyword evidence="4" id="KW-0410">Iron transport</keyword>
<dbReference type="Gene3D" id="2.170.130.10">
    <property type="entry name" value="TonB-dependent receptor, plug domain"/>
    <property type="match status" value="1"/>
</dbReference>
<organism evidence="17 18">
    <name type="scientific">Steroidobacter agaridevorans</name>
    <dbReference type="NCBI Taxonomy" id="2695856"/>
    <lineage>
        <taxon>Bacteria</taxon>
        <taxon>Pseudomonadati</taxon>
        <taxon>Pseudomonadota</taxon>
        <taxon>Gammaproteobacteria</taxon>
        <taxon>Steroidobacterales</taxon>
        <taxon>Steroidobacteraceae</taxon>
        <taxon>Steroidobacter</taxon>
    </lineage>
</organism>
<evidence type="ECO:0000313" key="17">
    <source>
        <dbReference type="EMBL" id="GFE81140.1"/>
    </source>
</evidence>
<dbReference type="Gene3D" id="2.40.170.20">
    <property type="entry name" value="TonB-dependent receptor, beta-barrel domain"/>
    <property type="match status" value="1"/>
</dbReference>
<dbReference type="PANTHER" id="PTHR32552:SF89">
    <property type="entry name" value="CATECHOLATE SIDEROPHORE RECEPTOR FIU"/>
    <property type="match status" value="1"/>
</dbReference>
<evidence type="ECO:0000313" key="18">
    <source>
        <dbReference type="Proteomes" id="UP000445000"/>
    </source>
</evidence>
<keyword evidence="3 12" id="KW-1134">Transmembrane beta strand</keyword>
<reference evidence="18" key="1">
    <citation type="submission" date="2020-01" db="EMBL/GenBank/DDBJ databases">
        <title>'Steroidobacter agaridevorans' sp. nov., agar-degrading bacteria isolated from rhizosphere soils.</title>
        <authorList>
            <person name="Ikenaga M."/>
            <person name="Kataoka M."/>
            <person name="Murouchi A."/>
            <person name="Katsuragi S."/>
            <person name="Sakai M."/>
        </authorList>
    </citation>
    <scope>NUCLEOTIDE SEQUENCE [LARGE SCALE GENOMIC DNA]</scope>
    <source>
        <strain evidence="18">YU21-B</strain>
    </source>
</reference>
<comment type="subcellular location">
    <subcellularLocation>
        <location evidence="1 12">Cell outer membrane</location>
        <topology evidence="1 12">Multi-pass membrane protein</topology>
    </subcellularLocation>
</comment>
<evidence type="ECO:0000256" key="9">
    <source>
        <dbReference type="ARBA" id="ARBA00023077"/>
    </source>
</evidence>
<keyword evidence="9 13" id="KW-0798">TonB box</keyword>
<keyword evidence="11 12" id="KW-0998">Cell outer membrane</keyword>
<dbReference type="InterPro" id="IPR039426">
    <property type="entry name" value="TonB-dep_rcpt-like"/>
</dbReference>
<dbReference type="Pfam" id="PF00593">
    <property type="entry name" value="TonB_dep_Rec_b-barrel"/>
    <property type="match status" value="1"/>
</dbReference>